<reference evidence="10" key="1">
    <citation type="journal article" date="2014" name="Nat. Commun.">
        <title>The rainbow trout genome provides novel insights into evolution after whole-genome duplication in vertebrates.</title>
        <authorList>
            <person name="Berthelot C."/>
            <person name="Brunet F."/>
            <person name="Chalopin D."/>
            <person name="Juanchich A."/>
            <person name="Bernard M."/>
            <person name="Noel B."/>
            <person name="Bento P."/>
            <person name="Da Silva C."/>
            <person name="Labadie K."/>
            <person name="Alberti A."/>
            <person name="Aury J.M."/>
            <person name="Louis A."/>
            <person name="Dehais P."/>
            <person name="Bardou P."/>
            <person name="Montfort J."/>
            <person name="Klopp C."/>
            <person name="Cabau C."/>
            <person name="Gaspin C."/>
            <person name="Thorgaard G.H."/>
            <person name="Boussaha M."/>
            <person name="Quillet E."/>
            <person name="Guyomard R."/>
            <person name="Galiana D."/>
            <person name="Bobe J."/>
            <person name="Volff J.N."/>
            <person name="Genet C."/>
            <person name="Wincker P."/>
            <person name="Jaillon O."/>
            <person name="Roest Crollius H."/>
            <person name="Guiguen Y."/>
        </authorList>
    </citation>
    <scope>NUCLEOTIDE SEQUENCE [LARGE SCALE GENOMIC DNA]</scope>
</reference>
<dbReference type="InterPro" id="IPR006020">
    <property type="entry name" value="PTB/PI_dom"/>
</dbReference>
<feature type="compositionally biased region" description="Polar residues" evidence="7">
    <location>
        <begin position="207"/>
        <end position="229"/>
    </location>
</feature>
<evidence type="ECO:0000313" key="11">
    <source>
        <dbReference type="Proteomes" id="UP000193380"/>
    </source>
</evidence>
<dbReference type="Pfam" id="PF00640">
    <property type="entry name" value="PID"/>
    <property type="match status" value="1"/>
</dbReference>
<evidence type="ECO:0000256" key="2">
    <source>
        <dbReference type="ARBA" id="ARBA00009866"/>
    </source>
</evidence>
<dbReference type="EMBL" id="FR904830">
    <property type="protein sequence ID" value="CDQ72393.1"/>
    <property type="molecule type" value="Genomic_DNA"/>
</dbReference>
<feature type="compositionally biased region" description="Polar residues" evidence="7">
    <location>
        <begin position="369"/>
        <end position="382"/>
    </location>
</feature>
<reference evidence="10" key="2">
    <citation type="submission" date="2014-03" db="EMBL/GenBank/DDBJ databases">
        <authorList>
            <person name="Genoscope - CEA"/>
        </authorList>
    </citation>
    <scope>NUCLEOTIDE SEQUENCE</scope>
</reference>
<feature type="region of interest" description="Disordered" evidence="7">
    <location>
        <begin position="507"/>
        <end position="551"/>
    </location>
</feature>
<evidence type="ECO:0000256" key="7">
    <source>
        <dbReference type="SAM" id="MobiDB-lite"/>
    </source>
</evidence>
<evidence type="ECO:0000256" key="4">
    <source>
        <dbReference type="ARBA" id="ARBA00022490"/>
    </source>
</evidence>
<feature type="compositionally biased region" description="Basic and acidic residues" evidence="7">
    <location>
        <begin position="430"/>
        <end position="446"/>
    </location>
</feature>
<dbReference type="FunFam" id="2.30.29.30:FF:000108">
    <property type="entry name" value="C-Jun-amino-terminal kinase-interacting protein 1 isoform X2"/>
    <property type="match status" value="1"/>
</dbReference>
<gene>
    <name evidence="10" type="ORF">GSONMT00039744001</name>
</gene>
<dbReference type="InterPro" id="IPR001452">
    <property type="entry name" value="SH3_domain"/>
</dbReference>
<name>A0A060WYF2_ONCMY</name>
<dbReference type="SUPFAM" id="SSF50729">
    <property type="entry name" value="PH domain-like"/>
    <property type="match status" value="1"/>
</dbReference>
<feature type="region of interest" description="Disordered" evidence="7">
    <location>
        <begin position="175"/>
        <end position="471"/>
    </location>
</feature>
<proteinExistence type="inferred from homology"/>
<feature type="domain" description="PID" evidence="8">
    <location>
        <begin position="660"/>
        <end position="788"/>
    </location>
</feature>
<dbReference type="Proteomes" id="UP000193380">
    <property type="component" value="Unassembled WGS sequence"/>
</dbReference>
<organism evidence="10 11">
    <name type="scientific">Oncorhynchus mykiss</name>
    <name type="common">Rainbow trout</name>
    <name type="synonym">Salmo gairdneri</name>
    <dbReference type="NCBI Taxonomy" id="8022"/>
    <lineage>
        <taxon>Eukaryota</taxon>
        <taxon>Metazoa</taxon>
        <taxon>Chordata</taxon>
        <taxon>Craniata</taxon>
        <taxon>Vertebrata</taxon>
        <taxon>Euteleostomi</taxon>
        <taxon>Actinopterygii</taxon>
        <taxon>Neopterygii</taxon>
        <taxon>Teleostei</taxon>
        <taxon>Protacanthopterygii</taxon>
        <taxon>Salmoniformes</taxon>
        <taxon>Salmonidae</taxon>
        <taxon>Salmoninae</taxon>
        <taxon>Oncorhynchus</taxon>
    </lineage>
</organism>
<evidence type="ECO:0008006" key="12">
    <source>
        <dbReference type="Google" id="ProtNLM"/>
    </source>
</evidence>
<accession>A0A060WYF2</accession>
<feature type="compositionally biased region" description="Acidic residues" evidence="7">
    <location>
        <begin position="507"/>
        <end position="522"/>
    </location>
</feature>
<keyword evidence="4" id="KW-0963">Cytoplasm</keyword>
<feature type="compositionally biased region" description="Basic and acidic residues" evidence="7">
    <location>
        <begin position="304"/>
        <end position="322"/>
    </location>
</feature>
<dbReference type="STRING" id="8022.A0A060WYF2"/>
<dbReference type="InterPro" id="IPR047178">
    <property type="entry name" value="JIP1_scaffold"/>
</dbReference>
<evidence type="ECO:0000259" key="9">
    <source>
        <dbReference type="PROSITE" id="PS50002"/>
    </source>
</evidence>
<feature type="compositionally biased region" description="Basic and acidic residues" evidence="7">
    <location>
        <begin position="253"/>
        <end position="263"/>
    </location>
</feature>
<feature type="compositionally biased region" description="Low complexity" evidence="7">
    <location>
        <begin position="537"/>
        <end position="546"/>
    </location>
</feature>
<dbReference type="PaxDb" id="8022-A0A060WYF2"/>
<comment type="subcellular location">
    <subcellularLocation>
        <location evidence="1">Cytoplasm</location>
    </subcellularLocation>
</comment>
<protein>
    <recommendedName>
        <fullName evidence="12">SH3 domain-containing protein</fullName>
    </recommendedName>
</protein>
<dbReference type="FunFam" id="2.30.30.40:FF:000032">
    <property type="entry name" value="Putative C-Jun-amino-terminal kinase-interacting protein 2"/>
    <property type="match status" value="1"/>
</dbReference>
<dbReference type="GO" id="GO:0008432">
    <property type="term" value="F:JUN kinase binding"/>
    <property type="evidence" value="ECO:0007669"/>
    <property type="project" value="TreeGrafter"/>
</dbReference>
<keyword evidence="5" id="KW-0597">Phosphoprotein</keyword>
<dbReference type="PROSITE" id="PS01179">
    <property type="entry name" value="PID"/>
    <property type="match status" value="1"/>
</dbReference>
<dbReference type="GO" id="GO:0005078">
    <property type="term" value="F:MAP-kinase scaffold activity"/>
    <property type="evidence" value="ECO:0007669"/>
    <property type="project" value="TreeGrafter"/>
</dbReference>
<dbReference type="InterPro" id="IPR036028">
    <property type="entry name" value="SH3-like_dom_sf"/>
</dbReference>
<evidence type="ECO:0000256" key="1">
    <source>
        <dbReference type="ARBA" id="ARBA00004496"/>
    </source>
</evidence>
<keyword evidence="3 6" id="KW-0728">SH3 domain</keyword>
<dbReference type="Gene3D" id="2.30.30.40">
    <property type="entry name" value="SH3 Domains"/>
    <property type="match status" value="1"/>
</dbReference>
<evidence type="ECO:0000256" key="5">
    <source>
        <dbReference type="ARBA" id="ARBA00022553"/>
    </source>
</evidence>
<feature type="compositionally biased region" description="Polar residues" evidence="7">
    <location>
        <begin position="390"/>
        <end position="403"/>
    </location>
</feature>
<evidence type="ECO:0000313" key="10">
    <source>
        <dbReference type="EMBL" id="CDQ72393.1"/>
    </source>
</evidence>
<feature type="compositionally biased region" description="Basic and acidic residues" evidence="7">
    <location>
        <begin position="355"/>
        <end position="366"/>
    </location>
</feature>
<dbReference type="GO" id="GO:0007254">
    <property type="term" value="P:JNK cascade"/>
    <property type="evidence" value="ECO:0007669"/>
    <property type="project" value="TreeGrafter"/>
</dbReference>
<dbReference type="SUPFAM" id="SSF50044">
    <property type="entry name" value="SH3-domain"/>
    <property type="match status" value="1"/>
</dbReference>
<evidence type="ECO:0000256" key="6">
    <source>
        <dbReference type="PROSITE-ProRule" id="PRU00192"/>
    </source>
</evidence>
<evidence type="ECO:0000256" key="3">
    <source>
        <dbReference type="ARBA" id="ARBA00022443"/>
    </source>
</evidence>
<dbReference type="PROSITE" id="PS50002">
    <property type="entry name" value="SH3"/>
    <property type="match status" value="1"/>
</dbReference>
<dbReference type="PANTHER" id="PTHR47437:SF3">
    <property type="entry name" value="C-JUN-AMINO-TERMINAL KINASE-INTERACTING PROTEIN 1"/>
    <property type="match status" value="1"/>
</dbReference>
<dbReference type="Gene3D" id="2.30.29.30">
    <property type="entry name" value="Pleckstrin-homology domain (PH domain)/Phosphotyrosine-binding domain (PTB)"/>
    <property type="match status" value="1"/>
</dbReference>
<dbReference type="CDD" id="cd01212">
    <property type="entry name" value="PTB_JIP"/>
    <property type="match status" value="1"/>
</dbReference>
<dbReference type="InterPro" id="IPR011993">
    <property type="entry name" value="PH-like_dom_sf"/>
</dbReference>
<feature type="domain" description="SH3" evidence="9">
    <location>
        <begin position="585"/>
        <end position="646"/>
    </location>
</feature>
<dbReference type="SMART" id="SM00462">
    <property type="entry name" value="PTB"/>
    <property type="match status" value="1"/>
</dbReference>
<dbReference type="SMART" id="SM00326">
    <property type="entry name" value="SH3"/>
    <property type="match status" value="1"/>
</dbReference>
<comment type="similarity">
    <text evidence="2">Belongs to the JIP scaffold family.</text>
</comment>
<dbReference type="AlphaFoldDB" id="A0A060WYF2"/>
<evidence type="ECO:0000259" key="8">
    <source>
        <dbReference type="PROSITE" id="PS01179"/>
    </source>
</evidence>
<dbReference type="GO" id="GO:0005737">
    <property type="term" value="C:cytoplasm"/>
    <property type="evidence" value="ECO:0007669"/>
    <property type="project" value="UniProtKB-SubCell"/>
</dbReference>
<dbReference type="PANTHER" id="PTHR47437">
    <property type="entry name" value="JNK-INTERACTING PROTEIN 1-LIKE PROTEIN"/>
    <property type="match status" value="1"/>
</dbReference>
<sequence>MLLYLSLAMESNEDGENWREEENGEKWMEDQWEKWLTHDISLEEFEDEDLSQVTEITDEAGASLNYDDLDSQDHVTWPASSEAGKADGRGFREVQAEMLHLDLIDAEGEIQEEEEHWGLIHGSLGDHRLNQEERGAVVLTPVRQQQPNVIEFKSAEHPVAMDTYRPKRPTTLALFPQVQPQPPQPPRTQDKDTINNNSFGKKDTWKENLSNSNSSSPHITGDLTPTNEQVNDESKVQQHNDGSVAKQPQHRGRVPEKAVKAYSKDYSTFISHGPTESRGRRRDAKQRDKKSSTAPHNRTTAAKPKADSMRDKAVDGDRDGSRGRGGQGHGRGCCSKEERQPEATEEIYLTPVHQKNTDTDRPDSDRPFLSQSSEGNRMSISSDAEGPPAYTNTALPNRTNPSISEEDEVYLHPPAPPPRSFSISSCFRPSDSEGGERERGLWDRGSKSSSKGESGGSGALRTAHAQSSEADGLSYDSVKYTLVVDEHAKLELVSLKQCYQSYSDESDTETVYESANEEEDYEVDHSELKRERKSSRLSRASSSSEAGIGGGPRTRKFRNVFVNKHLHSSGAESFGLFSCVLDGVEQEQSHRAVFRFVPRHSDELELEVDDPLLMVVQADDLWCKAYNMRTGACGIFPAYYAAKVTQEPIKDNKDDWVDRFRVKFLGSVNVPYHKGNDVLCAAMQKVANNRRMTMQPPSACILEINLKGVKIIVQDECRTSERGDKCFHFFQLKNISFCGCHPKHNKYFGFITKHPDHQRFACHVFMSDDSMMPLAQSVGKAFQLYYKETVGYSCPTEDIFIE</sequence>
<dbReference type="GO" id="GO:0046328">
    <property type="term" value="P:regulation of JNK cascade"/>
    <property type="evidence" value="ECO:0007669"/>
    <property type="project" value="InterPro"/>
</dbReference>